<organism evidence="2 3">
    <name type="scientific">Solanum tuberosum</name>
    <name type="common">Potato</name>
    <dbReference type="NCBI Taxonomy" id="4113"/>
    <lineage>
        <taxon>Eukaryota</taxon>
        <taxon>Viridiplantae</taxon>
        <taxon>Streptophyta</taxon>
        <taxon>Embryophyta</taxon>
        <taxon>Tracheophyta</taxon>
        <taxon>Spermatophyta</taxon>
        <taxon>Magnoliopsida</taxon>
        <taxon>eudicotyledons</taxon>
        <taxon>Gunneridae</taxon>
        <taxon>Pentapetalae</taxon>
        <taxon>asterids</taxon>
        <taxon>lamiids</taxon>
        <taxon>Solanales</taxon>
        <taxon>Solanaceae</taxon>
        <taxon>Solanoideae</taxon>
        <taxon>Solaneae</taxon>
        <taxon>Solanum</taxon>
    </lineage>
</organism>
<dbReference type="PaxDb" id="4113-PGSC0003DMT400091316"/>
<evidence type="ECO:0000313" key="2">
    <source>
        <dbReference type="EnsemblPlants" id="PGSC0003DMT400091316"/>
    </source>
</evidence>
<accession>M1DMB9</accession>
<dbReference type="PANTHER" id="PTHR34222:SF82">
    <property type="entry name" value="CCHC-TYPE DOMAIN-CONTAINING PROTEIN"/>
    <property type="match status" value="1"/>
</dbReference>
<dbReference type="Gramene" id="PGSC0003DMT400091316">
    <property type="protein sequence ID" value="PGSC0003DMT400091316"/>
    <property type="gene ID" value="PGSC0003DMG400040887"/>
</dbReference>
<feature type="compositionally biased region" description="Low complexity" evidence="1">
    <location>
        <begin position="101"/>
        <end position="116"/>
    </location>
</feature>
<dbReference type="AlphaFoldDB" id="M1DMB9"/>
<dbReference type="InParanoid" id="M1DMB9"/>
<dbReference type="eggNOG" id="ENOG502SYQK">
    <property type="taxonomic scope" value="Eukaryota"/>
</dbReference>
<feature type="region of interest" description="Disordered" evidence="1">
    <location>
        <begin position="100"/>
        <end position="122"/>
    </location>
</feature>
<sequence length="122" mass="13447">MEFESLMSCLGYACEVSKTYAAHFEYQRLMQFLLGLNESYNQCRSQIMMSDPPPRVNKAYSLVLAEESQRILGKYNVVGSDNSSLVNEAMAFFGNNKGAIPRSCFNPNSRSNPPSGDGPGSS</sequence>
<dbReference type="EnsemblPlants" id="PGSC0003DMT400091316">
    <property type="protein sequence ID" value="PGSC0003DMT400091316"/>
    <property type="gene ID" value="PGSC0003DMG400040887"/>
</dbReference>
<proteinExistence type="predicted"/>
<evidence type="ECO:0000256" key="1">
    <source>
        <dbReference type="SAM" id="MobiDB-lite"/>
    </source>
</evidence>
<dbReference type="Proteomes" id="UP000011115">
    <property type="component" value="Unassembled WGS sequence"/>
</dbReference>
<name>M1DMB9_SOLTU</name>
<dbReference type="HOGENOM" id="CLU_2030836_0_0_1"/>
<dbReference type="PANTHER" id="PTHR34222">
    <property type="entry name" value="GAG_PRE-INTEGRS DOMAIN-CONTAINING PROTEIN"/>
    <property type="match status" value="1"/>
</dbReference>
<reference evidence="3" key="1">
    <citation type="journal article" date="2011" name="Nature">
        <title>Genome sequence and analysis of the tuber crop potato.</title>
        <authorList>
            <consortium name="The Potato Genome Sequencing Consortium"/>
        </authorList>
    </citation>
    <scope>NUCLEOTIDE SEQUENCE [LARGE SCALE GENOMIC DNA]</scope>
    <source>
        <strain evidence="3">cv. DM1-3 516 R44</strain>
    </source>
</reference>
<keyword evidence="3" id="KW-1185">Reference proteome</keyword>
<protein>
    <submittedName>
        <fullName evidence="2">Uncharacterized protein</fullName>
    </submittedName>
</protein>
<evidence type="ECO:0000313" key="3">
    <source>
        <dbReference type="Proteomes" id="UP000011115"/>
    </source>
</evidence>
<reference evidence="2" key="2">
    <citation type="submission" date="2015-06" db="UniProtKB">
        <authorList>
            <consortium name="EnsemblPlants"/>
        </authorList>
    </citation>
    <scope>IDENTIFICATION</scope>
    <source>
        <strain evidence="2">DM1-3 516 R44</strain>
    </source>
</reference>